<dbReference type="EMBL" id="JBHTLJ010000003">
    <property type="protein sequence ID" value="MFD1163090.1"/>
    <property type="molecule type" value="Genomic_DNA"/>
</dbReference>
<name>A0ABW3RDD5_9FLAO</name>
<protein>
    <submittedName>
        <fullName evidence="2">Polysaccharide pyruvyl transferase family protein</fullName>
        <ecNumber evidence="2">2.4.-.-</ecNumber>
    </submittedName>
</protein>
<organism evidence="2 3">
    <name type="scientific">Hwangdonia seohaensis</name>
    <dbReference type="NCBI Taxonomy" id="1240727"/>
    <lineage>
        <taxon>Bacteria</taxon>
        <taxon>Pseudomonadati</taxon>
        <taxon>Bacteroidota</taxon>
        <taxon>Flavobacteriia</taxon>
        <taxon>Flavobacteriales</taxon>
        <taxon>Flavobacteriaceae</taxon>
        <taxon>Hwangdonia</taxon>
    </lineage>
</organism>
<accession>A0ABW3RDD5</accession>
<evidence type="ECO:0000313" key="2">
    <source>
        <dbReference type="EMBL" id="MFD1163090.1"/>
    </source>
</evidence>
<reference evidence="3" key="1">
    <citation type="journal article" date="2019" name="Int. J. Syst. Evol. Microbiol.">
        <title>The Global Catalogue of Microorganisms (GCM) 10K type strain sequencing project: providing services to taxonomists for standard genome sequencing and annotation.</title>
        <authorList>
            <consortium name="The Broad Institute Genomics Platform"/>
            <consortium name="The Broad Institute Genome Sequencing Center for Infectious Disease"/>
            <person name="Wu L."/>
            <person name="Ma J."/>
        </authorList>
    </citation>
    <scope>NUCLEOTIDE SEQUENCE [LARGE SCALE GENOMIC DNA]</scope>
    <source>
        <strain evidence="3">CCUG 63246</strain>
    </source>
</reference>
<keyword evidence="2" id="KW-0328">Glycosyltransferase</keyword>
<dbReference type="Pfam" id="PF04230">
    <property type="entry name" value="PS_pyruv_trans"/>
    <property type="match status" value="1"/>
</dbReference>
<evidence type="ECO:0000259" key="1">
    <source>
        <dbReference type="Pfam" id="PF04230"/>
    </source>
</evidence>
<sequence length="269" mass="31458">MKIRLFWWQEKREDRRENYGDLMSKYLVEKISKEKIITVSHPSKRLYKHIFKHYLAIGSIISSANKNSIVWGSGIIKKDDNIRDAKFLAVRGPKTRKRVLEKGFNCLEFYGDPALLMPDYYNPKIEKKYKLGIIPHYVDYKEVNNYFTNNTSVNVIDLLTYNVEKTTDEILECERIISSSLHGVIVAQAYKIPALWVKFSNKLSGDNIKFYDYYESVGVPFQDEVFINPKDLNEALIEKLLDENNPILLADNALLKQRKKELMQSCPFK</sequence>
<dbReference type="Proteomes" id="UP001597163">
    <property type="component" value="Unassembled WGS sequence"/>
</dbReference>
<keyword evidence="2" id="KW-0808">Transferase</keyword>
<evidence type="ECO:0000313" key="3">
    <source>
        <dbReference type="Proteomes" id="UP001597163"/>
    </source>
</evidence>
<dbReference type="InterPro" id="IPR007345">
    <property type="entry name" value="Polysacch_pyruvyl_Trfase"/>
</dbReference>
<dbReference type="GO" id="GO:0016757">
    <property type="term" value="F:glycosyltransferase activity"/>
    <property type="evidence" value="ECO:0007669"/>
    <property type="project" value="UniProtKB-KW"/>
</dbReference>
<gene>
    <name evidence="2" type="ORF">ACFQ2E_11715</name>
</gene>
<dbReference type="EC" id="2.4.-.-" evidence="2"/>
<proteinExistence type="predicted"/>
<keyword evidence="3" id="KW-1185">Reference proteome</keyword>
<comment type="caution">
    <text evidence="2">The sequence shown here is derived from an EMBL/GenBank/DDBJ whole genome shotgun (WGS) entry which is preliminary data.</text>
</comment>
<feature type="domain" description="Polysaccharide pyruvyl transferase" evidence="1">
    <location>
        <begin position="14"/>
        <end position="197"/>
    </location>
</feature>
<dbReference type="RefSeq" id="WP_311940190.1">
    <property type="nucleotide sequence ID" value="NZ_JAVSCK010000003.1"/>
</dbReference>